<reference evidence="1 2" key="2">
    <citation type="journal article" date="2007" name="PLoS Biol.">
        <title>Principles of genome evolution in the Drosophila melanogaster species group.</title>
        <authorList>
            <person name="Ranz J.M."/>
            <person name="Maurin D."/>
            <person name="Chan Y.S."/>
            <person name="von Grotthuss M."/>
            <person name="Hillier L.W."/>
            <person name="Roote J."/>
            <person name="Ashburner M."/>
            <person name="Bergman C.M."/>
        </authorList>
    </citation>
    <scope>NUCLEOTIDE SEQUENCE [LARGE SCALE GENOMIC DNA]</scope>
    <source>
        <strain evidence="2">Tai18E2 / Tucson 14021-0261.01</strain>
    </source>
</reference>
<dbReference type="KEGG" id="dya:Dyak_GE27977"/>
<proteinExistence type="predicted"/>
<organism evidence="1 2">
    <name type="scientific">Drosophila yakuba</name>
    <name type="common">Fruit fly</name>
    <dbReference type="NCBI Taxonomy" id="7245"/>
    <lineage>
        <taxon>Eukaryota</taxon>
        <taxon>Metazoa</taxon>
        <taxon>Ecdysozoa</taxon>
        <taxon>Arthropoda</taxon>
        <taxon>Hexapoda</taxon>
        <taxon>Insecta</taxon>
        <taxon>Pterygota</taxon>
        <taxon>Neoptera</taxon>
        <taxon>Endopterygota</taxon>
        <taxon>Diptera</taxon>
        <taxon>Brachycera</taxon>
        <taxon>Muscomorpha</taxon>
        <taxon>Ephydroidea</taxon>
        <taxon>Drosophilidae</taxon>
        <taxon>Drosophila</taxon>
        <taxon>Sophophora</taxon>
    </lineage>
</organism>
<evidence type="ECO:0000313" key="2">
    <source>
        <dbReference type="Proteomes" id="UP000002282"/>
    </source>
</evidence>
<reference evidence="1 2" key="1">
    <citation type="journal article" date="2007" name="Nature">
        <title>Evolution of genes and genomes on the Drosophila phylogeny.</title>
        <authorList>
            <consortium name="Drosophila 12 Genomes Consortium"/>
            <person name="Clark A.G."/>
            <person name="Eisen M.B."/>
            <person name="Smith D.R."/>
            <person name="Bergman C.M."/>
            <person name="Oliver B."/>
            <person name="Markow T.A."/>
            <person name="Kaufman T.C."/>
            <person name="Kellis M."/>
            <person name="Gelbart W."/>
            <person name="Iyer V.N."/>
            <person name="Pollard D.A."/>
            <person name="Sackton T.B."/>
            <person name="Larracuente A.M."/>
            <person name="Singh N.D."/>
            <person name="Abad J.P."/>
            <person name="Abt D.N."/>
            <person name="Adryan B."/>
            <person name="Aguade M."/>
            <person name="Akashi H."/>
            <person name="Anderson W.W."/>
            <person name="Aquadro C.F."/>
            <person name="Ardell D.H."/>
            <person name="Arguello R."/>
            <person name="Artieri C.G."/>
            <person name="Barbash D.A."/>
            <person name="Barker D."/>
            <person name="Barsanti P."/>
            <person name="Batterham P."/>
            <person name="Batzoglou S."/>
            <person name="Begun D."/>
            <person name="Bhutkar A."/>
            <person name="Blanco E."/>
            <person name="Bosak S.A."/>
            <person name="Bradley R.K."/>
            <person name="Brand A.D."/>
            <person name="Brent M.R."/>
            <person name="Brooks A.N."/>
            <person name="Brown R.H."/>
            <person name="Butlin R.K."/>
            <person name="Caggese C."/>
            <person name="Calvi B.R."/>
            <person name="Bernardo de Carvalho A."/>
            <person name="Caspi A."/>
            <person name="Castrezana S."/>
            <person name="Celniker S.E."/>
            <person name="Chang J.L."/>
            <person name="Chapple C."/>
            <person name="Chatterji S."/>
            <person name="Chinwalla A."/>
            <person name="Civetta A."/>
            <person name="Clifton S.W."/>
            <person name="Comeron J.M."/>
            <person name="Costello J.C."/>
            <person name="Coyne J.A."/>
            <person name="Daub J."/>
            <person name="David R.G."/>
            <person name="Delcher A.L."/>
            <person name="Delehaunty K."/>
            <person name="Do C.B."/>
            <person name="Ebling H."/>
            <person name="Edwards K."/>
            <person name="Eickbush T."/>
            <person name="Evans J.D."/>
            <person name="Filipski A."/>
            <person name="Findeiss S."/>
            <person name="Freyhult E."/>
            <person name="Fulton L."/>
            <person name="Fulton R."/>
            <person name="Garcia A.C."/>
            <person name="Gardiner A."/>
            <person name="Garfield D.A."/>
            <person name="Garvin B.E."/>
            <person name="Gibson G."/>
            <person name="Gilbert D."/>
            <person name="Gnerre S."/>
            <person name="Godfrey J."/>
            <person name="Good R."/>
            <person name="Gotea V."/>
            <person name="Gravely B."/>
            <person name="Greenberg A.J."/>
            <person name="Griffiths-Jones S."/>
            <person name="Gross S."/>
            <person name="Guigo R."/>
            <person name="Gustafson E.A."/>
            <person name="Haerty W."/>
            <person name="Hahn M.W."/>
            <person name="Halligan D.L."/>
            <person name="Halpern A.L."/>
            <person name="Halter G.M."/>
            <person name="Han M.V."/>
            <person name="Heger A."/>
            <person name="Hillier L."/>
            <person name="Hinrichs A.S."/>
            <person name="Holmes I."/>
            <person name="Hoskins R.A."/>
            <person name="Hubisz M.J."/>
            <person name="Hultmark D."/>
            <person name="Huntley M.A."/>
            <person name="Jaffe D.B."/>
            <person name="Jagadeeshan S."/>
            <person name="Jeck W.R."/>
            <person name="Johnson J."/>
            <person name="Jones C.D."/>
            <person name="Jordan W.C."/>
            <person name="Karpen G.H."/>
            <person name="Kataoka E."/>
            <person name="Keightley P.D."/>
            <person name="Kheradpour P."/>
            <person name="Kirkness E.F."/>
            <person name="Koerich L.B."/>
            <person name="Kristiansen K."/>
            <person name="Kudrna D."/>
            <person name="Kulathinal R.J."/>
            <person name="Kumar S."/>
            <person name="Kwok R."/>
            <person name="Lander E."/>
            <person name="Langley C.H."/>
            <person name="Lapoint R."/>
            <person name="Lazzaro B.P."/>
            <person name="Lee S.J."/>
            <person name="Levesque L."/>
            <person name="Li R."/>
            <person name="Lin C.F."/>
            <person name="Lin M.F."/>
            <person name="Lindblad-Toh K."/>
            <person name="Llopart A."/>
            <person name="Long M."/>
            <person name="Low L."/>
            <person name="Lozovsky E."/>
            <person name="Lu J."/>
            <person name="Luo M."/>
            <person name="Machado C.A."/>
            <person name="Makalowski W."/>
            <person name="Marzo M."/>
            <person name="Matsuda M."/>
            <person name="Matzkin L."/>
            <person name="McAllister B."/>
            <person name="McBride C.S."/>
            <person name="McKernan B."/>
            <person name="McKernan K."/>
            <person name="Mendez-Lago M."/>
            <person name="Minx P."/>
            <person name="Mollenhauer M.U."/>
            <person name="Montooth K."/>
            <person name="Mount S.M."/>
            <person name="Mu X."/>
            <person name="Myers E."/>
            <person name="Negre B."/>
            <person name="Newfeld S."/>
            <person name="Nielsen R."/>
            <person name="Noor M.A."/>
            <person name="O'Grady P."/>
            <person name="Pachter L."/>
            <person name="Papaceit M."/>
            <person name="Parisi M.J."/>
            <person name="Parisi M."/>
            <person name="Parts L."/>
            <person name="Pedersen J.S."/>
            <person name="Pesole G."/>
            <person name="Phillippy A.M."/>
            <person name="Ponting C.P."/>
            <person name="Pop M."/>
            <person name="Porcelli D."/>
            <person name="Powell J.R."/>
            <person name="Prohaska S."/>
            <person name="Pruitt K."/>
            <person name="Puig M."/>
            <person name="Quesneville H."/>
            <person name="Ram K.R."/>
            <person name="Rand D."/>
            <person name="Rasmussen M.D."/>
            <person name="Reed L.K."/>
            <person name="Reenan R."/>
            <person name="Reily A."/>
            <person name="Remington K.A."/>
            <person name="Rieger T.T."/>
            <person name="Ritchie M.G."/>
            <person name="Robin C."/>
            <person name="Rogers Y.H."/>
            <person name="Rohde C."/>
            <person name="Rozas J."/>
            <person name="Rubenfield M.J."/>
            <person name="Ruiz A."/>
            <person name="Russo S."/>
            <person name="Salzberg S.L."/>
            <person name="Sanchez-Gracia A."/>
            <person name="Saranga D.J."/>
            <person name="Sato H."/>
            <person name="Schaeffer S.W."/>
            <person name="Schatz M.C."/>
            <person name="Schlenke T."/>
            <person name="Schwartz R."/>
            <person name="Segarra C."/>
            <person name="Singh R.S."/>
            <person name="Sirot L."/>
            <person name="Sirota M."/>
            <person name="Sisneros N.B."/>
            <person name="Smith C.D."/>
            <person name="Smith T.F."/>
            <person name="Spieth J."/>
            <person name="Stage D.E."/>
            <person name="Stark A."/>
            <person name="Stephan W."/>
            <person name="Strausberg R.L."/>
            <person name="Strempel S."/>
            <person name="Sturgill D."/>
            <person name="Sutton G."/>
            <person name="Sutton G.G."/>
            <person name="Tao W."/>
            <person name="Teichmann S."/>
            <person name="Tobari Y.N."/>
            <person name="Tomimura Y."/>
            <person name="Tsolas J.M."/>
            <person name="Valente V.L."/>
            <person name="Venter E."/>
            <person name="Venter J.C."/>
            <person name="Vicario S."/>
            <person name="Vieira F.G."/>
            <person name="Vilella A.J."/>
            <person name="Villasante A."/>
            <person name="Walenz B."/>
            <person name="Wang J."/>
            <person name="Wasserman M."/>
            <person name="Watts T."/>
            <person name="Wilson D."/>
            <person name="Wilson R.K."/>
            <person name="Wing R.A."/>
            <person name="Wolfner M.F."/>
            <person name="Wong A."/>
            <person name="Wong G.K."/>
            <person name="Wu C.I."/>
            <person name="Wu G."/>
            <person name="Yamamoto D."/>
            <person name="Yang H.P."/>
            <person name="Yang S.P."/>
            <person name="Yorke J.A."/>
            <person name="Yoshida K."/>
            <person name="Zdobnov E."/>
            <person name="Zhang P."/>
            <person name="Zhang Y."/>
            <person name="Zimin A.V."/>
            <person name="Baldwin J."/>
            <person name="Abdouelleil A."/>
            <person name="Abdulkadir J."/>
            <person name="Abebe A."/>
            <person name="Abera B."/>
            <person name="Abreu J."/>
            <person name="Acer S.C."/>
            <person name="Aftuck L."/>
            <person name="Alexander A."/>
            <person name="An P."/>
            <person name="Anderson E."/>
            <person name="Anderson S."/>
            <person name="Arachi H."/>
            <person name="Azer M."/>
            <person name="Bachantsang P."/>
            <person name="Barry A."/>
            <person name="Bayul T."/>
            <person name="Berlin A."/>
            <person name="Bessette D."/>
            <person name="Bloom T."/>
            <person name="Blye J."/>
            <person name="Boguslavskiy L."/>
            <person name="Bonnet C."/>
            <person name="Boukhgalter B."/>
            <person name="Bourzgui I."/>
            <person name="Brown A."/>
            <person name="Cahill P."/>
            <person name="Channer S."/>
            <person name="Cheshatsang Y."/>
            <person name="Chuda L."/>
            <person name="Citroen M."/>
            <person name="Collymore A."/>
            <person name="Cooke P."/>
            <person name="Costello M."/>
            <person name="D'Aco K."/>
            <person name="Daza R."/>
            <person name="De Haan G."/>
            <person name="DeGray S."/>
            <person name="DeMaso C."/>
            <person name="Dhargay N."/>
            <person name="Dooley K."/>
            <person name="Dooley E."/>
            <person name="Doricent M."/>
            <person name="Dorje P."/>
            <person name="Dorjee K."/>
            <person name="Dupes A."/>
            <person name="Elong R."/>
            <person name="Falk J."/>
            <person name="Farina A."/>
            <person name="Faro S."/>
            <person name="Ferguson D."/>
            <person name="Fisher S."/>
            <person name="Foley C.D."/>
            <person name="Franke A."/>
            <person name="Friedrich D."/>
            <person name="Gadbois L."/>
            <person name="Gearin G."/>
            <person name="Gearin C.R."/>
            <person name="Giannoukos G."/>
            <person name="Goode T."/>
            <person name="Graham J."/>
            <person name="Grandbois E."/>
            <person name="Grewal S."/>
            <person name="Gyaltsen K."/>
            <person name="Hafez N."/>
            <person name="Hagos B."/>
            <person name="Hall J."/>
            <person name="Henson C."/>
            <person name="Hollinger A."/>
            <person name="Honan T."/>
            <person name="Huard M.D."/>
            <person name="Hughes L."/>
            <person name="Hurhula B."/>
            <person name="Husby M.E."/>
            <person name="Kamat A."/>
            <person name="Kanga B."/>
            <person name="Kashin S."/>
            <person name="Khazanovich D."/>
            <person name="Kisner P."/>
            <person name="Lance K."/>
            <person name="Lara M."/>
            <person name="Lee W."/>
            <person name="Lennon N."/>
            <person name="Letendre F."/>
            <person name="LeVine R."/>
            <person name="Lipovsky A."/>
            <person name="Liu X."/>
            <person name="Liu J."/>
            <person name="Liu S."/>
            <person name="Lokyitsang T."/>
            <person name="Lokyitsang Y."/>
            <person name="Lubonja R."/>
            <person name="Lui A."/>
            <person name="MacDonald P."/>
            <person name="Magnisalis V."/>
            <person name="Maru K."/>
            <person name="Matthews C."/>
            <person name="McCusker W."/>
            <person name="McDonough S."/>
            <person name="Mehta T."/>
            <person name="Meldrim J."/>
            <person name="Meneus L."/>
            <person name="Mihai O."/>
            <person name="Mihalev A."/>
            <person name="Mihova T."/>
            <person name="Mittelman R."/>
            <person name="Mlenga V."/>
            <person name="Montmayeur A."/>
            <person name="Mulrain L."/>
            <person name="Navidi A."/>
            <person name="Naylor J."/>
            <person name="Negash T."/>
            <person name="Nguyen T."/>
            <person name="Nguyen N."/>
            <person name="Nicol R."/>
            <person name="Norbu C."/>
            <person name="Norbu N."/>
            <person name="Novod N."/>
            <person name="O'Neill B."/>
            <person name="Osman S."/>
            <person name="Markiewicz E."/>
            <person name="Oyono O.L."/>
            <person name="Patti C."/>
            <person name="Phunkhang P."/>
            <person name="Pierre F."/>
            <person name="Priest M."/>
            <person name="Raghuraman S."/>
            <person name="Rege F."/>
            <person name="Reyes R."/>
            <person name="Rise C."/>
            <person name="Rogov P."/>
            <person name="Ross K."/>
            <person name="Ryan E."/>
            <person name="Settipalli S."/>
            <person name="Shea T."/>
            <person name="Sherpa N."/>
            <person name="Shi L."/>
            <person name="Shih D."/>
            <person name="Sparrow T."/>
            <person name="Spaulding J."/>
            <person name="Stalker J."/>
            <person name="Stange-Thomann N."/>
            <person name="Stavropoulos S."/>
            <person name="Stone C."/>
            <person name="Strader C."/>
            <person name="Tesfaye S."/>
            <person name="Thomson T."/>
            <person name="Thoulutsang Y."/>
            <person name="Thoulutsang D."/>
            <person name="Topham K."/>
            <person name="Topping I."/>
            <person name="Tsamla T."/>
            <person name="Vassiliev H."/>
            <person name="Vo A."/>
            <person name="Wangchuk T."/>
            <person name="Wangdi T."/>
            <person name="Weiand M."/>
            <person name="Wilkinson J."/>
            <person name="Wilson A."/>
            <person name="Yadav S."/>
            <person name="Young G."/>
            <person name="Yu Q."/>
            <person name="Zembek L."/>
            <person name="Zhong D."/>
            <person name="Zimmer A."/>
            <person name="Zwirko Z."/>
            <person name="Jaffe D.B."/>
            <person name="Alvarez P."/>
            <person name="Brockman W."/>
            <person name="Butler J."/>
            <person name="Chin C."/>
            <person name="Gnerre S."/>
            <person name="Grabherr M."/>
            <person name="Kleber M."/>
            <person name="Mauceli E."/>
            <person name="MacCallum I."/>
        </authorList>
    </citation>
    <scope>NUCLEOTIDE SEQUENCE [LARGE SCALE GENOMIC DNA]</scope>
    <source>
        <strain evidence="2">Tai18E2 / Tucson 14021-0261.01</strain>
    </source>
</reference>
<dbReference type="EMBL" id="CM000157">
    <property type="protein sequence ID" value="KRJ97253.1"/>
    <property type="molecule type" value="Genomic_DNA"/>
</dbReference>
<evidence type="ECO:0000313" key="1">
    <source>
        <dbReference type="EMBL" id="KRJ97253.1"/>
    </source>
</evidence>
<dbReference type="Proteomes" id="UP000002282">
    <property type="component" value="Chromosome 2L"/>
</dbReference>
<dbReference type="AlphaFoldDB" id="A0A0R1DJ18"/>
<name>A0A0R1DJ18_DROYA</name>
<accession>A0A0R1DJ18</accession>
<keyword evidence="2" id="KW-1185">Reference proteome</keyword>
<gene>
    <name evidence="1" type="primary">Dyak\GE27977</name>
    <name evidence="1" type="synonym">GE27977</name>
    <name evidence="1" type="ORF">Dyak_GE27977</name>
</gene>
<protein>
    <submittedName>
        <fullName evidence="1">Uncharacterized protein</fullName>
    </submittedName>
</protein>
<sequence length="54" mass="5732">MEEDWGLGTGDMAVCLDGILWIADAMKLAALRFTSLWMAGHLTPAAAASPGYPH</sequence>